<keyword evidence="2" id="KW-1185">Reference proteome</keyword>
<dbReference type="Proteomes" id="UP000887013">
    <property type="component" value="Unassembled WGS sequence"/>
</dbReference>
<protein>
    <submittedName>
        <fullName evidence="1">Uncharacterized protein</fullName>
    </submittedName>
</protein>
<organism evidence="1 2">
    <name type="scientific">Nephila pilipes</name>
    <name type="common">Giant wood spider</name>
    <name type="synonym">Nephila maculata</name>
    <dbReference type="NCBI Taxonomy" id="299642"/>
    <lineage>
        <taxon>Eukaryota</taxon>
        <taxon>Metazoa</taxon>
        <taxon>Ecdysozoa</taxon>
        <taxon>Arthropoda</taxon>
        <taxon>Chelicerata</taxon>
        <taxon>Arachnida</taxon>
        <taxon>Araneae</taxon>
        <taxon>Araneomorphae</taxon>
        <taxon>Entelegynae</taxon>
        <taxon>Araneoidea</taxon>
        <taxon>Nephilidae</taxon>
        <taxon>Nephila</taxon>
    </lineage>
</organism>
<proteinExistence type="predicted"/>
<gene>
    <name evidence="1" type="ORF">NPIL_609511</name>
</gene>
<reference evidence="1" key="1">
    <citation type="submission" date="2020-08" db="EMBL/GenBank/DDBJ databases">
        <title>Multicomponent nature underlies the extraordinary mechanical properties of spider dragline silk.</title>
        <authorList>
            <person name="Kono N."/>
            <person name="Nakamura H."/>
            <person name="Mori M."/>
            <person name="Yoshida Y."/>
            <person name="Ohtoshi R."/>
            <person name="Malay A.D."/>
            <person name="Moran D.A.P."/>
            <person name="Tomita M."/>
            <person name="Numata K."/>
            <person name="Arakawa K."/>
        </authorList>
    </citation>
    <scope>NUCLEOTIDE SEQUENCE</scope>
</reference>
<comment type="caution">
    <text evidence="1">The sequence shown here is derived from an EMBL/GenBank/DDBJ whole genome shotgun (WGS) entry which is preliminary data.</text>
</comment>
<sequence length="97" mass="11118">MPPIKNFDCLCNTSEIQAITISHSANEQSKPPWTTKFNKIFSYTRAILYLSSPSKTESGREEGECLKLSSKLITENTRKVSKKHPFLRNATWRPFPN</sequence>
<name>A0A8X6PXA4_NEPPI</name>
<accession>A0A8X6PXA4</accession>
<dbReference type="AlphaFoldDB" id="A0A8X6PXA4"/>
<dbReference type="EMBL" id="BMAW01072990">
    <property type="protein sequence ID" value="GFT85760.1"/>
    <property type="molecule type" value="Genomic_DNA"/>
</dbReference>
<evidence type="ECO:0000313" key="1">
    <source>
        <dbReference type="EMBL" id="GFT85760.1"/>
    </source>
</evidence>
<evidence type="ECO:0000313" key="2">
    <source>
        <dbReference type="Proteomes" id="UP000887013"/>
    </source>
</evidence>